<organism evidence="2 3">
    <name type="scientific">Aliisedimentitalea scapharcae</name>
    <dbReference type="NCBI Taxonomy" id="1524259"/>
    <lineage>
        <taxon>Bacteria</taxon>
        <taxon>Pseudomonadati</taxon>
        <taxon>Pseudomonadota</taxon>
        <taxon>Alphaproteobacteria</taxon>
        <taxon>Rhodobacterales</taxon>
        <taxon>Roseobacteraceae</taxon>
        <taxon>Aliisedimentitalea</taxon>
    </lineage>
</organism>
<dbReference type="EMBL" id="CP123584">
    <property type="protein sequence ID" value="WZK90848.1"/>
    <property type="molecule type" value="Genomic_DNA"/>
</dbReference>
<dbReference type="Proteomes" id="UP001623232">
    <property type="component" value="Chromosome"/>
</dbReference>
<feature type="transmembrane region" description="Helical" evidence="1">
    <location>
        <begin position="6"/>
        <end position="25"/>
    </location>
</feature>
<keyword evidence="1" id="KW-0812">Transmembrane</keyword>
<keyword evidence="3" id="KW-1185">Reference proteome</keyword>
<evidence type="ECO:0008006" key="4">
    <source>
        <dbReference type="Google" id="ProtNLM"/>
    </source>
</evidence>
<keyword evidence="1" id="KW-0472">Membrane</keyword>
<gene>
    <name evidence="2" type="ORF">QEZ52_09950</name>
</gene>
<reference evidence="2 3" key="1">
    <citation type="submission" date="2023-04" db="EMBL/GenBank/DDBJ databases">
        <title>Complete genome sequence of Alisedimentitalea scapharcae.</title>
        <authorList>
            <person name="Rong J.-C."/>
            <person name="Yi M.-L."/>
            <person name="Zhao Q."/>
        </authorList>
    </citation>
    <scope>NUCLEOTIDE SEQUENCE [LARGE SCALE GENOMIC DNA]</scope>
    <source>
        <strain evidence="2 3">KCTC 42119</strain>
    </source>
</reference>
<keyword evidence="1" id="KW-1133">Transmembrane helix</keyword>
<evidence type="ECO:0000256" key="1">
    <source>
        <dbReference type="SAM" id="Phobius"/>
    </source>
</evidence>
<accession>A0ABZ2XXL6</accession>
<dbReference type="RefSeq" id="WP_406650015.1">
    <property type="nucleotide sequence ID" value="NZ_CP123584.1"/>
</dbReference>
<sequence>MTNTIAMWLGGLILILLIGDIILYGQEHLLFLAKKLADLIEWVAFWR</sequence>
<proteinExistence type="predicted"/>
<name>A0ABZ2XXL6_9RHOB</name>
<protein>
    <recommendedName>
        <fullName evidence="4">Glyceraldehyde-3-phosphate dehydrogenase</fullName>
    </recommendedName>
</protein>
<evidence type="ECO:0000313" key="3">
    <source>
        <dbReference type="Proteomes" id="UP001623232"/>
    </source>
</evidence>
<evidence type="ECO:0000313" key="2">
    <source>
        <dbReference type="EMBL" id="WZK90848.1"/>
    </source>
</evidence>